<evidence type="ECO:0000313" key="6">
    <source>
        <dbReference type="EMBL" id="MBL0405273.1"/>
    </source>
</evidence>
<name>A0A936Z7G8_9HYPH</name>
<dbReference type="EMBL" id="JAEQMY010000020">
    <property type="protein sequence ID" value="MBL0405273.1"/>
    <property type="molecule type" value="Genomic_DNA"/>
</dbReference>
<dbReference type="PANTHER" id="PTHR30419">
    <property type="entry name" value="HTH-TYPE TRANSCRIPTIONAL REGULATOR YBHD"/>
    <property type="match status" value="1"/>
</dbReference>
<sequence>MQWDERIGRRLRLRDLHTLQVIAEAGSMAKAAERLAVSQPAVSKAIADLEHTLGVPVLDRTPRGVEVTAYGRALLRHGAAVFDDLRQGLAEIEFLRDPTQGELRVGAPEPVTPVLAVIINELLALMPKIRFQVMVGDTAVLYDALRERRLDVALTRMPELDAESDLEMEVLFADPLVVAAGAHNPWARRQSISLADLIDQPWVLPPPETVLGRFGAEIFRVRGLEPPRATVVAPSLQLRLSLMSGGPHLTLLPRAMLRFPGAQPAIVAIPLELPETERPVGLVKLQGRSMSPVLGTFVARAHEVTSRMLTGPECI</sequence>
<evidence type="ECO:0000259" key="5">
    <source>
        <dbReference type="PROSITE" id="PS50931"/>
    </source>
</evidence>
<dbReference type="InterPro" id="IPR036390">
    <property type="entry name" value="WH_DNA-bd_sf"/>
</dbReference>
<dbReference type="SUPFAM" id="SSF53850">
    <property type="entry name" value="Periplasmic binding protein-like II"/>
    <property type="match status" value="1"/>
</dbReference>
<evidence type="ECO:0000256" key="3">
    <source>
        <dbReference type="ARBA" id="ARBA00023125"/>
    </source>
</evidence>
<dbReference type="SUPFAM" id="SSF46785">
    <property type="entry name" value="Winged helix' DNA-binding domain"/>
    <property type="match status" value="1"/>
</dbReference>
<gene>
    <name evidence="6" type="ORF">JKG68_14985</name>
</gene>
<evidence type="ECO:0000256" key="4">
    <source>
        <dbReference type="ARBA" id="ARBA00023163"/>
    </source>
</evidence>
<keyword evidence="4" id="KW-0804">Transcription</keyword>
<dbReference type="Gene3D" id="3.40.190.290">
    <property type="match status" value="1"/>
</dbReference>
<keyword evidence="2" id="KW-0805">Transcription regulation</keyword>
<comment type="similarity">
    <text evidence="1">Belongs to the LysR transcriptional regulatory family.</text>
</comment>
<dbReference type="GO" id="GO:0003677">
    <property type="term" value="F:DNA binding"/>
    <property type="evidence" value="ECO:0007669"/>
    <property type="project" value="UniProtKB-KW"/>
</dbReference>
<evidence type="ECO:0000256" key="2">
    <source>
        <dbReference type="ARBA" id="ARBA00023015"/>
    </source>
</evidence>
<dbReference type="Pfam" id="PF00126">
    <property type="entry name" value="HTH_1"/>
    <property type="match status" value="1"/>
</dbReference>
<keyword evidence="7" id="KW-1185">Reference proteome</keyword>
<dbReference type="PROSITE" id="PS50931">
    <property type="entry name" value="HTH_LYSR"/>
    <property type="match status" value="1"/>
</dbReference>
<proteinExistence type="inferred from homology"/>
<dbReference type="Pfam" id="PF03466">
    <property type="entry name" value="LysR_substrate"/>
    <property type="match status" value="1"/>
</dbReference>
<organism evidence="6 7">
    <name type="scientific">Microvirga aerilata</name>
    <dbReference type="NCBI Taxonomy" id="670292"/>
    <lineage>
        <taxon>Bacteria</taxon>
        <taxon>Pseudomonadati</taxon>
        <taxon>Pseudomonadota</taxon>
        <taxon>Alphaproteobacteria</taxon>
        <taxon>Hyphomicrobiales</taxon>
        <taxon>Methylobacteriaceae</taxon>
        <taxon>Microvirga</taxon>
    </lineage>
</organism>
<dbReference type="FunFam" id="1.10.10.10:FF:000001">
    <property type="entry name" value="LysR family transcriptional regulator"/>
    <property type="match status" value="1"/>
</dbReference>
<reference evidence="6" key="1">
    <citation type="submission" date="2021-01" db="EMBL/GenBank/DDBJ databases">
        <title>Microvirga sp.</title>
        <authorList>
            <person name="Kim M.K."/>
        </authorList>
    </citation>
    <scope>NUCLEOTIDE SEQUENCE</scope>
    <source>
        <strain evidence="6">5420S-16</strain>
    </source>
</reference>
<dbReference type="PANTHER" id="PTHR30419:SF8">
    <property type="entry name" value="NITROGEN ASSIMILATION TRANSCRIPTIONAL ACTIVATOR-RELATED"/>
    <property type="match status" value="1"/>
</dbReference>
<dbReference type="GO" id="GO:0005829">
    <property type="term" value="C:cytosol"/>
    <property type="evidence" value="ECO:0007669"/>
    <property type="project" value="TreeGrafter"/>
</dbReference>
<evidence type="ECO:0000313" key="7">
    <source>
        <dbReference type="Proteomes" id="UP000605848"/>
    </source>
</evidence>
<dbReference type="InterPro" id="IPR000847">
    <property type="entry name" value="LysR_HTH_N"/>
</dbReference>
<evidence type="ECO:0000256" key="1">
    <source>
        <dbReference type="ARBA" id="ARBA00009437"/>
    </source>
</evidence>
<dbReference type="InterPro" id="IPR036388">
    <property type="entry name" value="WH-like_DNA-bd_sf"/>
</dbReference>
<comment type="caution">
    <text evidence="6">The sequence shown here is derived from an EMBL/GenBank/DDBJ whole genome shotgun (WGS) entry which is preliminary data.</text>
</comment>
<dbReference type="Proteomes" id="UP000605848">
    <property type="component" value="Unassembled WGS sequence"/>
</dbReference>
<feature type="domain" description="HTH lysR-type" evidence="5">
    <location>
        <begin position="11"/>
        <end position="68"/>
    </location>
</feature>
<keyword evidence="3" id="KW-0238">DNA-binding</keyword>
<dbReference type="RefSeq" id="WP_202060900.1">
    <property type="nucleotide sequence ID" value="NZ_JAEQMY010000020.1"/>
</dbReference>
<dbReference type="Gene3D" id="1.10.10.10">
    <property type="entry name" value="Winged helix-like DNA-binding domain superfamily/Winged helix DNA-binding domain"/>
    <property type="match status" value="1"/>
</dbReference>
<dbReference type="AlphaFoldDB" id="A0A936Z7G8"/>
<protein>
    <submittedName>
        <fullName evidence="6">LysR family transcriptional regulator</fullName>
    </submittedName>
</protein>
<dbReference type="GO" id="GO:0003700">
    <property type="term" value="F:DNA-binding transcription factor activity"/>
    <property type="evidence" value="ECO:0007669"/>
    <property type="project" value="InterPro"/>
</dbReference>
<dbReference type="InterPro" id="IPR050950">
    <property type="entry name" value="HTH-type_LysR_regulators"/>
</dbReference>
<dbReference type="InterPro" id="IPR005119">
    <property type="entry name" value="LysR_subst-bd"/>
</dbReference>
<accession>A0A936Z7G8</accession>
<dbReference type="PRINTS" id="PR00039">
    <property type="entry name" value="HTHLYSR"/>
</dbReference>